<keyword evidence="3" id="KW-0547">Nucleotide-binding</keyword>
<dbReference type="Gene3D" id="3.40.50.720">
    <property type="entry name" value="NAD(P)-binding Rossmann-like Domain"/>
    <property type="match status" value="1"/>
</dbReference>
<dbReference type="CDD" id="cd00158">
    <property type="entry name" value="RHOD"/>
    <property type="match status" value="1"/>
</dbReference>
<evidence type="ECO:0000256" key="3">
    <source>
        <dbReference type="ARBA" id="ARBA00022741"/>
    </source>
</evidence>
<dbReference type="InterPro" id="IPR035985">
    <property type="entry name" value="Ubiquitin-activating_enz"/>
</dbReference>
<proteinExistence type="inferred from homology"/>
<evidence type="ECO:0000259" key="13">
    <source>
        <dbReference type="PROSITE" id="PS50206"/>
    </source>
</evidence>
<dbReference type="CDD" id="cd00757">
    <property type="entry name" value="ThiF_MoeB_HesA_family"/>
    <property type="match status" value="1"/>
</dbReference>
<dbReference type="PANTHER" id="PTHR10953">
    <property type="entry name" value="UBIQUITIN-ACTIVATING ENZYME E1"/>
    <property type="match status" value="1"/>
</dbReference>
<keyword evidence="2" id="KW-0808">Transferase</keyword>
<comment type="catalytic activity">
    <reaction evidence="5">
        <text>[molybdopterin-synthase sulfur-carrier protein]-C-terminal Gly-Gly + ATP + H(+) = [molybdopterin-synthase sulfur-carrier protein]-C-terminal Gly-Gly-AMP + diphosphate</text>
        <dbReference type="Rhea" id="RHEA:43616"/>
        <dbReference type="Rhea" id="RHEA-COMP:12159"/>
        <dbReference type="Rhea" id="RHEA-COMP:12202"/>
        <dbReference type="ChEBI" id="CHEBI:15378"/>
        <dbReference type="ChEBI" id="CHEBI:30616"/>
        <dbReference type="ChEBI" id="CHEBI:33019"/>
        <dbReference type="ChEBI" id="CHEBI:90618"/>
        <dbReference type="ChEBI" id="CHEBI:90778"/>
        <dbReference type="EC" id="2.7.7.80"/>
    </reaction>
</comment>
<evidence type="ECO:0000256" key="5">
    <source>
        <dbReference type="ARBA" id="ARBA00052218"/>
    </source>
</evidence>
<dbReference type="SMART" id="SM00450">
    <property type="entry name" value="RHOD"/>
    <property type="match status" value="1"/>
</dbReference>
<feature type="domain" description="Rhodanese" evidence="13">
    <location>
        <begin position="284"/>
        <end position="366"/>
    </location>
</feature>
<evidence type="ECO:0000256" key="11">
    <source>
        <dbReference type="ARBA" id="ARBA00075328"/>
    </source>
</evidence>
<dbReference type="RefSeq" id="WP_264793345.1">
    <property type="nucleotide sequence ID" value="NZ_AP026867.1"/>
</dbReference>
<evidence type="ECO:0000256" key="8">
    <source>
        <dbReference type="ARBA" id="ARBA00066884"/>
    </source>
</evidence>
<dbReference type="InterPro" id="IPR000594">
    <property type="entry name" value="ThiF_NAD_FAD-bd"/>
</dbReference>
<name>A0A915YFT3_9BACT</name>
<dbReference type="EMBL" id="AP026867">
    <property type="protein sequence ID" value="BDS12247.1"/>
    <property type="molecule type" value="Genomic_DNA"/>
</dbReference>
<evidence type="ECO:0000256" key="1">
    <source>
        <dbReference type="ARBA" id="ARBA00009919"/>
    </source>
</evidence>
<dbReference type="Gene3D" id="3.40.250.10">
    <property type="entry name" value="Rhodanese-like domain"/>
    <property type="match status" value="1"/>
</dbReference>
<evidence type="ECO:0000313" key="15">
    <source>
        <dbReference type="Proteomes" id="UP001060919"/>
    </source>
</evidence>
<comment type="function">
    <text evidence="6">Catalyzes the adenylation by ATP of the carboxyl group of the C-terminal glycine of sulfur carrier protein MoaD.</text>
</comment>
<evidence type="ECO:0000256" key="10">
    <source>
        <dbReference type="ARBA" id="ARBA00075110"/>
    </source>
</evidence>
<comment type="subunit">
    <text evidence="7">Homodimer. Forms a stable heterotetrameric complex of 2 MoeB and 2 MoaD during adenylation of MoaD.</text>
</comment>
<evidence type="ECO:0000256" key="2">
    <source>
        <dbReference type="ARBA" id="ARBA00022679"/>
    </source>
</evidence>
<dbReference type="SUPFAM" id="SSF69572">
    <property type="entry name" value="Activating enzymes of the ubiquitin-like proteins"/>
    <property type="match status" value="1"/>
</dbReference>
<dbReference type="GO" id="GO:0005524">
    <property type="term" value="F:ATP binding"/>
    <property type="evidence" value="ECO:0007669"/>
    <property type="project" value="UniProtKB-KW"/>
</dbReference>
<dbReference type="GO" id="GO:0005829">
    <property type="term" value="C:cytosol"/>
    <property type="evidence" value="ECO:0007669"/>
    <property type="project" value="TreeGrafter"/>
</dbReference>
<keyword evidence="4" id="KW-0067">ATP-binding</keyword>
<evidence type="ECO:0000256" key="9">
    <source>
        <dbReference type="ARBA" id="ARBA00073635"/>
    </source>
</evidence>
<organism evidence="14 15">
    <name type="scientific">Aureispira anguillae</name>
    <dbReference type="NCBI Taxonomy" id="2864201"/>
    <lineage>
        <taxon>Bacteria</taxon>
        <taxon>Pseudomonadati</taxon>
        <taxon>Bacteroidota</taxon>
        <taxon>Saprospiria</taxon>
        <taxon>Saprospirales</taxon>
        <taxon>Saprospiraceae</taxon>
        <taxon>Aureispira</taxon>
    </lineage>
</organism>
<dbReference type="GO" id="GO:0008641">
    <property type="term" value="F:ubiquitin-like modifier activating enzyme activity"/>
    <property type="evidence" value="ECO:0007669"/>
    <property type="project" value="InterPro"/>
</dbReference>
<dbReference type="Pfam" id="PF00899">
    <property type="entry name" value="ThiF"/>
    <property type="match status" value="1"/>
</dbReference>
<evidence type="ECO:0000256" key="7">
    <source>
        <dbReference type="ARBA" id="ARBA00063809"/>
    </source>
</evidence>
<dbReference type="InterPro" id="IPR045886">
    <property type="entry name" value="ThiF/MoeB/HesA"/>
</dbReference>
<dbReference type="EC" id="2.7.7.80" evidence="8"/>
<dbReference type="PANTHER" id="PTHR10953:SF102">
    <property type="entry name" value="ADENYLYLTRANSFERASE AND SULFURTRANSFERASE MOCS3"/>
    <property type="match status" value="1"/>
</dbReference>
<dbReference type="FunFam" id="3.40.50.720:FF:000033">
    <property type="entry name" value="Adenylyltransferase and sulfurtransferase MOCS3"/>
    <property type="match status" value="1"/>
</dbReference>
<dbReference type="InterPro" id="IPR036873">
    <property type="entry name" value="Rhodanese-like_dom_sf"/>
</dbReference>
<dbReference type="GO" id="GO:0061605">
    <property type="term" value="F:molybdopterin-synthase adenylyltransferase activity"/>
    <property type="evidence" value="ECO:0007669"/>
    <property type="project" value="UniProtKB-EC"/>
</dbReference>
<accession>A0A915YFT3</accession>
<evidence type="ECO:0000256" key="6">
    <source>
        <dbReference type="ARBA" id="ARBA00055169"/>
    </source>
</evidence>
<dbReference type="AlphaFoldDB" id="A0A915YFT3"/>
<dbReference type="KEGG" id="aup:AsAng_0029660"/>
<sequence length="368" mass="40444">MMNLTKEELARYSRHLLLSDIGESGQKKLKAAKVLVIGAGGLGCPVLQYLAAAGVGKLGVIDMDVLEESNLQRQILYTVQDVGTNKALAARKRLLNLNPFISIEAYPYALTTENALDLFRAYDLIVDGTDNFATRYMVNDACVITNKPLVYGSIFRFEGQVAVFNYKEGPSYRCLFPEPPAPNEVPNCSEVGVLGVLPGIIGAMQANEALKIILGLGEVLTGKLLVYNALNTQSLVLNINTNHAVITKTKELEKEFKTTNYQLFCGMEQATEIIEISAADLAKDLANYTIVDVRELWEQPRYTELAGINIPLPRLLLSADQIPKNKPVVVICAKGIRSKIAIQQLQEQLGYTNLKNLTGGIKNWNALN</sequence>
<keyword evidence="15" id="KW-1185">Reference proteome</keyword>
<evidence type="ECO:0000313" key="14">
    <source>
        <dbReference type="EMBL" id="BDS12247.1"/>
    </source>
</evidence>
<dbReference type="GO" id="GO:0008146">
    <property type="term" value="F:sulfotransferase activity"/>
    <property type="evidence" value="ECO:0007669"/>
    <property type="project" value="TreeGrafter"/>
</dbReference>
<comment type="similarity">
    <text evidence="1">Belongs to the HesA/MoeB/ThiF family.</text>
</comment>
<evidence type="ECO:0000256" key="4">
    <source>
        <dbReference type="ARBA" id="ARBA00022840"/>
    </source>
</evidence>
<protein>
    <recommendedName>
        <fullName evidence="9">Molybdopterin-synthase adenylyltransferase</fullName>
        <ecNumber evidence="8">2.7.7.80</ecNumber>
    </recommendedName>
    <alternativeName>
        <fullName evidence="12">MoaD protein adenylase</fullName>
    </alternativeName>
    <alternativeName>
        <fullName evidence="10">Molybdopterin-converting factor subunit 1 adenylase</fullName>
    </alternativeName>
    <alternativeName>
        <fullName evidence="11">Sulfur carrier protein MoaD adenylyltransferase</fullName>
    </alternativeName>
</protein>
<dbReference type="NCBIfam" id="NF004281">
    <property type="entry name" value="PRK05690.1"/>
    <property type="match status" value="1"/>
</dbReference>
<dbReference type="GO" id="GO:0004792">
    <property type="term" value="F:thiosulfate-cyanide sulfurtransferase activity"/>
    <property type="evidence" value="ECO:0007669"/>
    <property type="project" value="TreeGrafter"/>
</dbReference>
<evidence type="ECO:0000256" key="12">
    <source>
        <dbReference type="ARBA" id="ARBA00078531"/>
    </source>
</evidence>
<dbReference type="Pfam" id="PF00581">
    <property type="entry name" value="Rhodanese"/>
    <property type="match status" value="1"/>
</dbReference>
<dbReference type="Proteomes" id="UP001060919">
    <property type="component" value="Chromosome"/>
</dbReference>
<reference evidence="14" key="1">
    <citation type="submission" date="2022-09" db="EMBL/GenBank/DDBJ databases">
        <title>Aureispira anguillicida sp. nov., isolated from Leptocephalus of Japanese eel Anguilla japonica.</title>
        <authorList>
            <person name="Yuasa K."/>
            <person name="Mekata T."/>
            <person name="Ikunari K."/>
        </authorList>
    </citation>
    <scope>NUCLEOTIDE SEQUENCE</scope>
    <source>
        <strain evidence="14">EL160426</strain>
    </source>
</reference>
<dbReference type="PROSITE" id="PS50206">
    <property type="entry name" value="RHODANESE_3"/>
    <property type="match status" value="1"/>
</dbReference>
<gene>
    <name evidence="14" type="ORF">AsAng_0029660</name>
</gene>
<dbReference type="InterPro" id="IPR001763">
    <property type="entry name" value="Rhodanese-like_dom"/>
</dbReference>